<dbReference type="Pfam" id="PF00596">
    <property type="entry name" value="Aldolase_II"/>
    <property type="match status" value="2"/>
</dbReference>
<dbReference type="SMR" id="A1WKP9"/>
<evidence type="ECO:0000313" key="5">
    <source>
        <dbReference type="Proteomes" id="UP000000374"/>
    </source>
</evidence>
<protein>
    <submittedName>
        <fullName evidence="4">Class II aldolase/adducin-like protein</fullName>
    </submittedName>
</protein>
<proteinExistence type="predicted"/>
<dbReference type="GO" id="GO:0019323">
    <property type="term" value="P:pentose catabolic process"/>
    <property type="evidence" value="ECO:0007669"/>
    <property type="project" value="TreeGrafter"/>
</dbReference>
<evidence type="ECO:0000313" key="4">
    <source>
        <dbReference type="EMBL" id="ABM58206.1"/>
    </source>
</evidence>
<feature type="domain" description="Class II aldolase/adducin N-terminal" evidence="3">
    <location>
        <begin position="17"/>
        <end position="270"/>
    </location>
</feature>
<dbReference type="OrthoDB" id="5500703at2"/>
<dbReference type="PANTHER" id="PTHR22789">
    <property type="entry name" value="FUCULOSE PHOSPHATE ALDOLASE"/>
    <property type="match status" value="1"/>
</dbReference>
<dbReference type="Proteomes" id="UP000000374">
    <property type="component" value="Chromosome"/>
</dbReference>
<dbReference type="GeneID" id="76463428"/>
<dbReference type="Gene3D" id="3.40.225.10">
    <property type="entry name" value="Class II aldolase/adducin N-terminal domain"/>
    <property type="match status" value="2"/>
</dbReference>
<keyword evidence="1" id="KW-0479">Metal-binding</keyword>
<evidence type="ECO:0000256" key="1">
    <source>
        <dbReference type="ARBA" id="ARBA00022723"/>
    </source>
</evidence>
<evidence type="ECO:0000259" key="3">
    <source>
        <dbReference type="SMART" id="SM01007"/>
    </source>
</evidence>
<dbReference type="RefSeq" id="WP_011810209.1">
    <property type="nucleotide sequence ID" value="NC_008786.1"/>
</dbReference>
<dbReference type="HOGENOM" id="CLU_006033_3_2_4"/>
<evidence type="ECO:0000256" key="2">
    <source>
        <dbReference type="ARBA" id="ARBA00023239"/>
    </source>
</evidence>
<dbReference type="InterPro" id="IPR050197">
    <property type="entry name" value="Aldolase_class_II_sugar_metab"/>
</dbReference>
<dbReference type="PANTHER" id="PTHR22789:SF0">
    <property type="entry name" value="3-OXO-TETRONATE 4-PHOSPHATE DECARBOXYLASE-RELATED"/>
    <property type="match status" value="1"/>
</dbReference>
<organism evidence="4 5">
    <name type="scientific">Verminephrobacter eiseniae (strain EF01-2)</name>
    <dbReference type="NCBI Taxonomy" id="391735"/>
    <lineage>
        <taxon>Bacteria</taxon>
        <taxon>Pseudomonadati</taxon>
        <taxon>Pseudomonadota</taxon>
        <taxon>Betaproteobacteria</taxon>
        <taxon>Burkholderiales</taxon>
        <taxon>Comamonadaceae</taxon>
        <taxon>Verminephrobacter</taxon>
    </lineage>
</organism>
<dbReference type="EMBL" id="CP000542">
    <property type="protein sequence ID" value="ABM58206.1"/>
    <property type="molecule type" value="Genomic_DNA"/>
</dbReference>
<dbReference type="GO" id="GO:0005829">
    <property type="term" value="C:cytosol"/>
    <property type="evidence" value="ECO:0007669"/>
    <property type="project" value="TreeGrafter"/>
</dbReference>
<dbReference type="SUPFAM" id="SSF53639">
    <property type="entry name" value="AraD/HMP-PK domain-like"/>
    <property type="match status" value="2"/>
</dbReference>
<dbReference type="STRING" id="391735.Veis_2461"/>
<dbReference type="SMART" id="SM01007">
    <property type="entry name" value="Aldolase_II"/>
    <property type="match status" value="1"/>
</dbReference>
<gene>
    <name evidence="4" type="ordered locus">Veis_2461</name>
</gene>
<sequence>MNQRPESPDGDERQARAEICRVGRRLFGRGDGHASAGNIGVRLADDCLITPTDACPGTPAPERLARFDARGRQLSGARASKAIALHRHLCAVCAASASTAAPACCVIHTHSTSLVSRHRSDVVGCAQPSERSARRSAQPIPSVLASDATPRCAPMASADRQMIGDSTRVSCSLPSDAAADGPLAPDAQLRAPITPCFVMKLGRVPPIPYHRPGAPEAAKAVAQTTARDTPPGRPIRAVMLARLAPNVWHDNPAAAMAALEAREETARPWLPCQPRHAPTPPTGPRIAELRQTFGAHR</sequence>
<dbReference type="GO" id="GO:0046872">
    <property type="term" value="F:metal ion binding"/>
    <property type="evidence" value="ECO:0007669"/>
    <property type="project" value="UniProtKB-KW"/>
</dbReference>
<dbReference type="InterPro" id="IPR036409">
    <property type="entry name" value="Aldolase_II/adducin_N_sf"/>
</dbReference>
<dbReference type="InterPro" id="IPR001303">
    <property type="entry name" value="Aldolase_II/adducin_N"/>
</dbReference>
<keyword evidence="5" id="KW-1185">Reference proteome</keyword>
<name>A1WKP9_VEREI</name>
<dbReference type="GO" id="GO:0016832">
    <property type="term" value="F:aldehyde-lyase activity"/>
    <property type="evidence" value="ECO:0007669"/>
    <property type="project" value="TreeGrafter"/>
</dbReference>
<dbReference type="eggNOG" id="COG0235">
    <property type="taxonomic scope" value="Bacteria"/>
</dbReference>
<dbReference type="AlphaFoldDB" id="A1WKP9"/>
<keyword evidence="2" id="KW-0456">Lyase</keyword>
<dbReference type="KEGG" id="vei:Veis_2461"/>
<accession>A1WKP9</accession>
<reference evidence="5" key="1">
    <citation type="submission" date="2006-12" db="EMBL/GenBank/DDBJ databases">
        <title>Complete sequence of chromosome 1 of Verminephrobacter eiseniae EF01-2.</title>
        <authorList>
            <person name="Copeland A."/>
            <person name="Lucas S."/>
            <person name="Lapidus A."/>
            <person name="Barry K."/>
            <person name="Detter J.C."/>
            <person name="Glavina del Rio T."/>
            <person name="Dalin E."/>
            <person name="Tice H."/>
            <person name="Pitluck S."/>
            <person name="Chertkov O."/>
            <person name="Brettin T."/>
            <person name="Bruce D."/>
            <person name="Han C."/>
            <person name="Tapia R."/>
            <person name="Gilna P."/>
            <person name="Schmutz J."/>
            <person name="Larimer F."/>
            <person name="Land M."/>
            <person name="Hauser L."/>
            <person name="Kyrpides N."/>
            <person name="Kim E."/>
            <person name="Stahl D."/>
            <person name="Richardson P."/>
        </authorList>
    </citation>
    <scope>NUCLEOTIDE SEQUENCE [LARGE SCALE GENOMIC DNA]</scope>
    <source>
        <strain evidence="5">EF01-2</strain>
    </source>
</reference>